<evidence type="ECO:0000256" key="1">
    <source>
        <dbReference type="SAM" id="Coils"/>
    </source>
</evidence>
<feature type="coiled-coil region" evidence="1">
    <location>
        <begin position="20"/>
        <end position="47"/>
    </location>
</feature>
<gene>
    <name evidence="2" type="ORF">FHS28_001043</name>
</gene>
<dbReference type="Proteomes" id="UP000574369">
    <property type="component" value="Unassembled WGS sequence"/>
</dbReference>
<dbReference type="InterPro" id="IPR053716">
    <property type="entry name" value="Flag_assembly_chemotaxis_eff"/>
</dbReference>
<protein>
    <submittedName>
        <fullName evidence="2">Chromosome segregation ATPase</fullName>
    </submittedName>
</protein>
<dbReference type="Gene3D" id="1.10.287.1700">
    <property type="match status" value="1"/>
</dbReference>
<organism evidence="2 3">
    <name type="scientific">Roseateles terrae</name>
    <dbReference type="NCBI Taxonomy" id="431060"/>
    <lineage>
        <taxon>Bacteria</taxon>
        <taxon>Pseudomonadati</taxon>
        <taxon>Pseudomonadota</taxon>
        <taxon>Betaproteobacteria</taxon>
        <taxon>Burkholderiales</taxon>
        <taxon>Sphaerotilaceae</taxon>
        <taxon>Roseateles</taxon>
    </lineage>
</organism>
<keyword evidence="3" id="KW-1185">Reference proteome</keyword>
<accession>A0ABR6GR92</accession>
<dbReference type="EMBL" id="JACHXO010000001">
    <property type="protein sequence ID" value="MBB3193678.1"/>
    <property type="molecule type" value="Genomic_DNA"/>
</dbReference>
<proteinExistence type="predicted"/>
<comment type="caution">
    <text evidence="2">The sequence shown here is derived from an EMBL/GenBank/DDBJ whole genome shotgun (WGS) entry which is preliminary data.</text>
</comment>
<evidence type="ECO:0000313" key="2">
    <source>
        <dbReference type="EMBL" id="MBB3193678.1"/>
    </source>
</evidence>
<name>A0ABR6GR92_9BURK</name>
<keyword evidence="1" id="KW-0175">Coiled coil</keyword>
<reference evidence="2 3" key="1">
    <citation type="submission" date="2020-08" db="EMBL/GenBank/DDBJ databases">
        <title>Genomic Encyclopedia of Type Strains, Phase III (KMG-III): the genomes of soil and plant-associated and newly described type strains.</title>
        <authorList>
            <person name="Whitman W."/>
        </authorList>
    </citation>
    <scope>NUCLEOTIDE SEQUENCE [LARGE SCALE GENOMIC DNA]</scope>
    <source>
        <strain evidence="2 3">CECT 7247</strain>
    </source>
</reference>
<feature type="coiled-coil region" evidence="1">
    <location>
        <begin position="83"/>
        <end position="145"/>
    </location>
</feature>
<sequence length="176" mass="19374">MAVLDLRSLKTLLWAKRRRLDGLEAEVKAAAANVAQAEAALIAARNRHQDCVQEVQDCEQRIEQMVSSPRFVPQDAVTFRHVLETLQGLAVQAEEGVRAAQAQRAQAQAVLDAAKGALQRAQQQIEQLEDRRQRRLVELDQAAEDTQDEESEEAAVARRLAQARAAVMPGAEVSCA</sequence>
<evidence type="ECO:0000313" key="3">
    <source>
        <dbReference type="Proteomes" id="UP000574369"/>
    </source>
</evidence>
<dbReference type="RefSeq" id="WP_088448762.1">
    <property type="nucleotide sequence ID" value="NZ_JACHXO010000001.1"/>
</dbReference>